<dbReference type="EMBL" id="FNED01000007">
    <property type="protein sequence ID" value="SDI76612.1"/>
    <property type="molecule type" value="Genomic_DNA"/>
</dbReference>
<dbReference type="Proteomes" id="UP000182836">
    <property type="component" value="Unassembled WGS sequence"/>
</dbReference>
<keyword evidence="8" id="KW-0347">Helicase</keyword>
<dbReference type="GeneID" id="42306060"/>
<dbReference type="GO" id="GO:0003676">
    <property type="term" value="F:nucleic acid binding"/>
    <property type="evidence" value="ECO:0007669"/>
    <property type="project" value="InterPro"/>
</dbReference>
<name>A0A0D1UTA0_ANEMI</name>
<dbReference type="InterPro" id="IPR001650">
    <property type="entry name" value="Helicase_C-like"/>
</dbReference>
<dbReference type="SMART" id="SM00491">
    <property type="entry name" value="HELICc2"/>
    <property type="match status" value="1"/>
</dbReference>
<dbReference type="PROSITE" id="PS51194">
    <property type="entry name" value="HELICASE_CTER"/>
    <property type="match status" value="1"/>
</dbReference>
<dbReference type="STRING" id="47500.AF333_12850"/>
<dbReference type="RefSeq" id="WP_043068961.1">
    <property type="nucleotide sequence ID" value="NZ_BJOA01000057.1"/>
</dbReference>
<keyword evidence="3" id="KW-0067">ATP-binding</keyword>
<evidence type="ECO:0000313" key="8">
    <source>
        <dbReference type="EMBL" id="SDI76612.1"/>
    </source>
</evidence>
<reference evidence="7 9" key="1">
    <citation type="submission" date="2015-07" db="EMBL/GenBank/DDBJ databases">
        <title>Fjat-14205 dsm 2895.</title>
        <authorList>
            <person name="Liu B."/>
            <person name="Wang J."/>
            <person name="Zhu Y."/>
            <person name="Liu G."/>
            <person name="Chen Q."/>
            <person name="Chen Z."/>
            <person name="Lan J."/>
            <person name="Che J."/>
            <person name="Ge C."/>
            <person name="Shi H."/>
            <person name="Pan Z."/>
            <person name="Liu X."/>
        </authorList>
    </citation>
    <scope>NUCLEOTIDE SEQUENCE [LARGE SCALE GENOMIC DNA]</scope>
    <source>
        <strain evidence="7 9">DSM 2895</strain>
    </source>
</reference>
<dbReference type="Proteomes" id="UP000037269">
    <property type="component" value="Unassembled WGS sequence"/>
</dbReference>
<dbReference type="InterPro" id="IPR014013">
    <property type="entry name" value="Helic_SF1/SF2_ATP-bd_DinG/Rad3"/>
</dbReference>
<dbReference type="InterPro" id="IPR045028">
    <property type="entry name" value="DinG/Rad3-like"/>
</dbReference>
<evidence type="ECO:0000256" key="4">
    <source>
        <dbReference type="ARBA" id="ARBA00038058"/>
    </source>
</evidence>
<keyword evidence="2" id="KW-0378">Hydrolase</keyword>
<gene>
    <name evidence="7" type="ORF">AF333_12850</name>
    <name evidence="8" type="ORF">SAMN04487909_107145</name>
</gene>
<dbReference type="PROSITE" id="PS51193">
    <property type="entry name" value="HELICASE_ATP_BIND_2"/>
    <property type="match status" value="1"/>
</dbReference>
<dbReference type="GO" id="GO:0006139">
    <property type="term" value="P:nucleobase-containing compound metabolic process"/>
    <property type="evidence" value="ECO:0007669"/>
    <property type="project" value="InterPro"/>
</dbReference>
<dbReference type="SMART" id="SM00487">
    <property type="entry name" value="DEXDc"/>
    <property type="match status" value="1"/>
</dbReference>
<dbReference type="InterPro" id="IPR027417">
    <property type="entry name" value="P-loop_NTPase"/>
</dbReference>
<evidence type="ECO:0000259" key="5">
    <source>
        <dbReference type="PROSITE" id="PS51193"/>
    </source>
</evidence>
<dbReference type="OrthoDB" id="9803913at2"/>
<sequence length="684" mass="78913">MATYSKTLHRIFKRNGILAGYLPQYQPRRAQFEMANLVLRCLKQEQHGLIEAGTGTGKSFGYTLPAAWWALKNEKRVIISTNTITLQQQLLEKELPMVRNVIQKLDPELAEEFRFELAKGRGNYICKRRFDELLKDSLAKETQDMPILNRLKSKLPSMKKGDRDETALPIPPGLFQAIRGDGDDCLGKNSPFYKECFIQNARKKLQNAQIIVVNHALFFTDLILRRQGASILPEYDAVIMDEAHRVEDQVTKQYTYHVSIEEIHTLFNRFLKKRAHWARELDAPDLHQQVEGIRVRLTAQLVELFAPLARALAERPQNEYLLKKSIVAHDACKPFFKQWKALFIDKRKEIEAQEGEGETVIGLSRYIAQIEQMEHMVTHVLLNQSPDEWATWVSYEEPARDEHTPLIRDDLAWGSLLHLYSAPIDVSELLREELFEQKTVILTSATLTTQGDFSFVANRMGIDEYETMETPSPFKYDEQAVLLVPEDVPAPTEQEYEAFLIASMKEIVASTRGRTFFLFTSYGQMNRIYEAMRPWLEKYELHGLLHGPDISRDQLLQQFRTGTNHVLFGCESFWEGVDVPGDDLVCVVIAKLPFPVPSDPLTQARTERLRKRGRDSFMEYMLPFSILRLKQGFGRLIRTRRDRGVVVILDSRLHTKRYGAQVLSSLPPARLAKSMEELHRFFIG</sequence>
<dbReference type="EMBL" id="LGUG01000004">
    <property type="protein sequence ID" value="KON96236.1"/>
    <property type="molecule type" value="Genomic_DNA"/>
</dbReference>
<evidence type="ECO:0000313" key="10">
    <source>
        <dbReference type="Proteomes" id="UP000182836"/>
    </source>
</evidence>
<dbReference type="Gene3D" id="3.40.50.300">
    <property type="entry name" value="P-loop containing nucleotide triphosphate hydrolases"/>
    <property type="match status" value="2"/>
</dbReference>
<dbReference type="GO" id="GO:0003678">
    <property type="term" value="F:DNA helicase activity"/>
    <property type="evidence" value="ECO:0007669"/>
    <property type="project" value="TreeGrafter"/>
</dbReference>
<evidence type="ECO:0000313" key="9">
    <source>
        <dbReference type="Proteomes" id="UP000037269"/>
    </source>
</evidence>
<dbReference type="AlphaFoldDB" id="A0A0D1UTA0"/>
<evidence type="ECO:0000256" key="1">
    <source>
        <dbReference type="ARBA" id="ARBA00022741"/>
    </source>
</evidence>
<organism evidence="7 9">
    <name type="scientific">Aneurinibacillus migulanus</name>
    <name type="common">Bacillus migulanus</name>
    <dbReference type="NCBI Taxonomy" id="47500"/>
    <lineage>
        <taxon>Bacteria</taxon>
        <taxon>Bacillati</taxon>
        <taxon>Bacillota</taxon>
        <taxon>Bacilli</taxon>
        <taxon>Bacillales</taxon>
        <taxon>Paenibacillaceae</taxon>
        <taxon>Aneurinibacillus group</taxon>
        <taxon>Aneurinibacillus</taxon>
    </lineage>
</organism>
<dbReference type="PATRIC" id="fig|47500.12.peg.6840"/>
<feature type="domain" description="Helicase ATP-binding" evidence="5">
    <location>
        <begin position="17"/>
        <end position="293"/>
    </location>
</feature>
<proteinExistence type="inferred from homology"/>
<dbReference type="SUPFAM" id="SSF52540">
    <property type="entry name" value="P-loop containing nucleoside triphosphate hydrolases"/>
    <property type="match status" value="1"/>
</dbReference>
<protein>
    <submittedName>
        <fullName evidence="8">ATP-dependent DNA helicase DinG</fullName>
    </submittedName>
</protein>
<dbReference type="PANTHER" id="PTHR11472:SF34">
    <property type="entry name" value="REGULATOR OF TELOMERE ELONGATION HELICASE 1"/>
    <property type="match status" value="1"/>
</dbReference>
<reference evidence="8 10" key="2">
    <citation type="submission" date="2016-10" db="EMBL/GenBank/DDBJ databases">
        <authorList>
            <person name="de Groot N.N."/>
        </authorList>
    </citation>
    <scope>NUCLEOTIDE SEQUENCE [LARGE SCALE GENOMIC DNA]</scope>
    <source>
        <strain evidence="8 10">DSM 2895</strain>
    </source>
</reference>
<accession>A0A0D1UTA0</accession>
<dbReference type="InterPro" id="IPR006555">
    <property type="entry name" value="ATP-dep_Helicase_C"/>
</dbReference>
<keyword evidence="1" id="KW-0547">Nucleotide-binding</keyword>
<evidence type="ECO:0000256" key="3">
    <source>
        <dbReference type="ARBA" id="ARBA00022840"/>
    </source>
</evidence>
<keyword evidence="9" id="KW-1185">Reference proteome</keyword>
<dbReference type="GO" id="GO:0016818">
    <property type="term" value="F:hydrolase activity, acting on acid anhydrides, in phosphorus-containing anhydrides"/>
    <property type="evidence" value="ECO:0007669"/>
    <property type="project" value="InterPro"/>
</dbReference>
<dbReference type="PANTHER" id="PTHR11472">
    <property type="entry name" value="DNA REPAIR DEAD HELICASE RAD3/XP-D SUBFAMILY MEMBER"/>
    <property type="match status" value="1"/>
</dbReference>
<dbReference type="GO" id="GO:0005524">
    <property type="term" value="F:ATP binding"/>
    <property type="evidence" value="ECO:0007669"/>
    <property type="project" value="UniProtKB-KW"/>
</dbReference>
<feature type="domain" description="Helicase C-terminal" evidence="6">
    <location>
        <begin position="503"/>
        <end position="679"/>
    </location>
</feature>
<evidence type="ECO:0000259" key="6">
    <source>
        <dbReference type="PROSITE" id="PS51194"/>
    </source>
</evidence>
<evidence type="ECO:0000313" key="7">
    <source>
        <dbReference type="EMBL" id="KON96236.1"/>
    </source>
</evidence>
<comment type="similarity">
    <text evidence="4">Belongs to the helicase family. DinG subfamily.</text>
</comment>
<dbReference type="InterPro" id="IPR014001">
    <property type="entry name" value="Helicase_ATP-bd"/>
</dbReference>
<evidence type="ECO:0000256" key="2">
    <source>
        <dbReference type="ARBA" id="ARBA00022801"/>
    </source>
</evidence>
<dbReference type="Pfam" id="PF13307">
    <property type="entry name" value="Helicase_C_2"/>
    <property type="match status" value="1"/>
</dbReference>